<feature type="transmembrane region" description="Helical" evidence="5">
    <location>
        <begin position="139"/>
        <end position="164"/>
    </location>
</feature>
<evidence type="ECO:0000256" key="1">
    <source>
        <dbReference type="ARBA" id="ARBA00004370"/>
    </source>
</evidence>
<keyword evidence="5" id="KW-1133">Transmembrane helix</keyword>
<keyword evidence="2 5" id="KW-0472">Membrane</keyword>
<feature type="coiled-coil region" evidence="3">
    <location>
        <begin position="35"/>
        <end position="62"/>
    </location>
</feature>
<accession>A0A7I7S7U2</accession>
<feature type="compositionally biased region" description="Acidic residues" evidence="4">
    <location>
        <begin position="92"/>
        <end position="109"/>
    </location>
</feature>
<gene>
    <name evidence="6" type="ORF">MARA_58570</name>
</gene>
<dbReference type="Proteomes" id="UP000467428">
    <property type="component" value="Chromosome"/>
</dbReference>
<dbReference type="AlphaFoldDB" id="A0A7I7S7U2"/>
<feature type="region of interest" description="Disordered" evidence="4">
    <location>
        <begin position="1"/>
        <end position="31"/>
    </location>
</feature>
<evidence type="ECO:0000256" key="4">
    <source>
        <dbReference type="SAM" id="MobiDB-lite"/>
    </source>
</evidence>
<proteinExistence type="predicted"/>
<evidence type="ECO:0000256" key="2">
    <source>
        <dbReference type="ARBA" id="ARBA00023136"/>
    </source>
</evidence>
<dbReference type="RefSeq" id="WP_163924248.1">
    <property type="nucleotide sequence ID" value="NZ_AP022593.1"/>
</dbReference>
<protein>
    <recommendedName>
        <fullName evidence="8">Mce associated membrane protein</fullName>
    </recommendedName>
</protein>
<dbReference type="EMBL" id="AP022593">
    <property type="protein sequence ID" value="BBY52389.1"/>
    <property type="molecule type" value="Genomic_DNA"/>
</dbReference>
<feature type="compositionally biased region" description="Low complexity" evidence="4">
    <location>
        <begin position="115"/>
        <end position="128"/>
    </location>
</feature>
<evidence type="ECO:0000256" key="3">
    <source>
        <dbReference type="SAM" id="Coils"/>
    </source>
</evidence>
<feature type="region of interest" description="Disordered" evidence="4">
    <location>
        <begin position="62"/>
        <end position="130"/>
    </location>
</feature>
<evidence type="ECO:0000313" key="7">
    <source>
        <dbReference type="Proteomes" id="UP000467428"/>
    </source>
</evidence>
<sequence length="297" mass="30987">MAPPKRTSSALGGDDGDDPQDAAAPTSPDDVLALAEEAEAEAAEAEALAAAARARARALRLRREAAAAGASAPTTVTPITAAEPSEATEVVGPDEPDVVDEPITDEPITDEPAAADDPAASDDPAAASRQRRLRLPRPSLALAAAALAIALTVGFVAAGVYMTLHHQRVVAQQERSAEFAAAARQGVVTLMSLDFTRAEEDVQRIIDNTTGDFRKDFEGQAEIFTQVAQESKVITEATVNSVAVASMTQDTATVLVAVTTNVSNAASQEQQPRSWRLSVDVARDAGQIKLAKVEFVP</sequence>
<feature type="compositionally biased region" description="Polar residues" evidence="4">
    <location>
        <begin position="1"/>
        <end position="10"/>
    </location>
</feature>
<evidence type="ECO:0000313" key="6">
    <source>
        <dbReference type="EMBL" id="BBY52389.1"/>
    </source>
</evidence>
<dbReference type="GO" id="GO:0016020">
    <property type="term" value="C:membrane"/>
    <property type="evidence" value="ECO:0007669"/>
    <property type="project" value="UniProtKB-SubCell"/>
</dbReference>
<name>A0A7I7S7U2_9MYCO</name>
<keyword evidence="7" id="KW-1185">Reference proteome</keyword>
<reference evidence="6 7" key="1">
    <citation type="journal article" date="2019" name="Emerg. Microbes Infect.">
        <title>Comprehensive subspecies identification of 175 nontuberculous mycobacteria species based on 7547 genomic profiles.</title>
        <authorList>
            <person name="Matsumoto Y."/>
            <person name="Kinjo T."/>
            <person name="Motooka D."/>
            <person name="Nabeya D."/>
            <person name="Jung N."/>
            <person name="Uechi K."/>
            <person name="Horii T."/>
            <person name="Iida T."/>
            <person name="Fujita J."/>
            <person name="Nakamura S."/>
        </authorList>
    </citation>
    <scope>NUCLEOTIDE SEQUENCE [LARGE SCALE GENOMIC DNA]</scope>
    <source>
        <strain evidence="6 7">JCM 18538</strain>
    </source>
</reference>
<dbReference type="PANTHER" id="PTHR37042:SF4">
    <property type="entry name" value="OUTER MEMBRANE PROTEIN RV1973"/>
    <property type="match status" value="1"/>
</dbReference>
<comment type="subcellular location">
    <subcellularLocation>
        <location evidence="1">Membrane</location>
    </subcellularLocation>
</comment>
<keyword evidence="3" id="KW-0175">Coiled coil</keyword>
<evidence type="ECO:0008006" key="8">
    <source>
        <dbReference type="Google" id="ProtNLM"/>
    </source>
</evidence>
<dbReference type="PANTHER" id="PTHR37042">
    <property type="entry name" value="OUTER MEMBRANE PROTEIN RV1973"/>
    <property type="match status" value="1"/>
</dbReference>
<organism evidence="6 7">
    <name type="scientific">Mycolicibacterium arabiense</name>
    <dbReference type="NCBI Taxonomy" id="1286181"/>
    <lineage>
        <taxon>Bacteria</taxon>
        <taxon>Bacillati</taxon>
        <taxon>Actinomycetota</taxon>
        <taxon>Actinomycetes</taxon>
        <taxon>Mycobacteriales</taxon>
        <taxon>Mycobacteriaceae</taxon>
        <taxon>Mycolicibacterium</taxon>
    </lineage>
</organism>
<dbReference type="KEGG" id="marz:MARA_58570"/>
<geneLocation type="plasmid" evidence="7">
    <name>pjcm18538 dna</name>
</geneLocation>
<keyword evidence="5" id="KW-0812">Transmembrane</keyword>
<evidence type="ECO:0000256" key="5">
    <source>
        <dbReference type="SAM" id="Phobius"/>
    </source>
</evidence>